<evidence type="ECO:0000256" key="8">
    <source>
        <dbReference type="ARBA" id="ARBA00022741"/>
    </source>
</evidence>
<evidence type="ECO:0000259" key="15">
    <source>
        <dbReference type="PROSITE" id="PS50109"/>
    </source>
</evidence>
<keyword evidence="9 17" id="KW-0418">Kinase</keyword>
<evidence type="ECO:0000256" key="9">
    <source>
        <dbReference type="ARBA" id="ARBA00022777"/>
    </source>
</evidence>
<evidence type="ECO:0000256" key="7">
    <source>
        <dbReference type="ARBA" id="ARBA00022692"/>
    </source>
</evidence>
<dbReference type="InterPro" id="IPR003661">
    <property type="entry name" value="HisK_dim/P_dom"/>
</dbReference>
<comment type="catalytic activity">
    <reaction evidence="1">
        <text>ATP + protein L-histidine = ADP + protein N-phospho-L-histidine.</text>
        <dbReference type="EC" id="2.7.13.3"/>
    </reaction>
</comment>
<feature type="domain" description="Histidine kinase" evidence="15">
    <location>
        <begin position="238"/>
        <end position="453"/>
    </location>
</feature>
<dbReference type="EMBL" id="CP120733">
    <property type="protein sequence ID" value="WFD09624.1"/>
    <property type="molecule type" value="Genomic_DNA"/>
</dbReference>
<dbReference type="SUPFAM" id="SSF55874">
    <property type="entry name" value="ATPase domain of HSP90 chaperone/DNA topoisomerase II/histidine kinase"/>
    <property type="match status" value="1"/>
</dbReference>
<evidence type="ECO:0000256" key="4">
    <source>
        <dbReference type="ARBA" id="ARBA00022475"/>
    </source>
</evidence>
<keyword evidence="8" id="KW-0547">Nucleotide-binding</keyword>
<dbReference type="CDD" id="cd00075">
    <property type="entry name" value="HATPase"/>
    <property type="match status" value="1"/>
</dbReference>
<gene>
    <name evidence="17" type="ORF">P4S50_14700</name>
</gene>
<dbReference type="InterPro" id="IPR050398">
    <property type="entry name" value="HssS/ArlS-like"/>
</dbReference>
<dbReference type="GO" id="GO:0016301">
    <property type="term" value="F:kinase activity"/>
    <property type="evidence" value="ECO:0007669"/>
    <property type="project" value="UniProtKB-KW"/>
</dbReference>
<dbReference type="Pfam" id="PF02518">
    <property type="entry name" value="HATPase_c"/>
    <property type="match status" value="1"/>
</dbReference>
<dbReference type="Gene3D" id="6.10.340.10">
    <property type="match status" value="1"/>
</dbReference>
<dbReference type="PRINTS" id="PR00344">
    <property type="entry name" value="BCTRLSENSOR"/>
</dbReference>
<dbReference type="PROSITE" id="PS50109">
    <property type="entry name" value="HIS_KIN"/>
    <property type="match status" value="1"/>
</dbReference>
<evidence type="ECO:0000256" key="1">
    <source>
        <dbReference type="ARBA" id="ARBA00000085"/>
    </source>
</evidence>
<dbReference type="EC" id="2.7.13.3" evidence="3"/>
<evidence type="ECO:0000256" key="3">
    <source>
        <dbReference type="ARBA" id="ARBA00012438"/>
    </source>
</evidence>
<keyword evidence="18" id="KW-1185">Reference proteome</keyword>
<dbReference type="InterPro" id="IPR005467">
    <property type="entry name" value="His_kinase_dom"/>
</dbReference>
<dbReference type="InterPro" id="IPR003594">
    <property type="entry name" value="HATPase_dom"/>
</dbReference>
<dbReference type="InterPro" id="IPR004358">
    <property type="entry name" value="Sig_transdc_His_kin-like_C"/>
</dbReference>
<keyword evidence="13 14" id="KW-0472">Membrane</keyword>
<name>A0ABY8E9R3_9FIRM</name>
<dbReference type="SMART" id="SM00304">
    <property type="entry name" value="HAMP"/>
    <property type="match status" value="1"/>
</dbReference>
<dbReference type="InterPro" id="IPR036097">
    <property type="entry name" value="HisK_dim/P_sf"/>
</dbReference>
<evidence type="ECO:0000256" key="12">
    <source>
        <dbReference type="ARBA" id="ARBA00023012"/>
    </source>
</evidence>
<keyword evidence="12" id="KW-0902">Two-component regulatory system</keyword>
<dbReference type="SMART" id="SM00387">
    <property type="entry name" value="HATPase_c"/>
    <property type="match status" value="1"/>
</dbReference>
<dbReference type="PROSITE" id="PS50885">
    <property type="entry name" value="HAMP"/>
    <property type="match status" value="1"/>
</dbReference>
<dbReference type="PANTHER" id="PTHR45528">
    <property type="entry name" value="SENSOR HISTIDINE KINASE CPXA"/>
    <property type="match status" value="1"/>
</dbReference>
<keyword evidence="11 14" id="KW-1133">Transmembrane helix</keyword>
<protein>
    <recommendedName>
        <fullName evidence="3">histidine kinase</fullName>
        <ecNumber evidence="3">2.7.13.3</ecNumber>
    </recommendedName>
</protein>
<evidence type="ECO:0000256" key="5">
    <source>
        <dbReference type="ARBA" id="ARBA00022553"/>
    </source>
</evidence>
<feature type="transmembrane region" description="Helical" evidence="14">
    <location>
        <begin position="21"/>
        <end position="43"/>
    </location>
</feature>
<proteinExistence type="predicted"/>
<evidence type="ECO:0000256" key="6">
    <source>
        <dbReference type="ARBA" id="ARBA00022679"/>
    </source>
</evidence>
<dbReference type="Gene3D" id="3.30.565.10">
    <property type="entry name" value="Histidine kinase-like ATPase, C-terminal domain"/>
    <property type="match status" value="1"/>
</dbReference>
<evidence type="ECO:0000256" key="13">
    <source>
        <dbReference type="ARBA" id="ARBA00023136"/>
    </source>
</evidence>
<dbReference type="CDD" id="cd06225">
    <property type="entry name" value="HAMP"/>
    <property type="match status" value="1"/>
</dbReference>
<reference evidence="17 18" key="1">
    <citation type="submission" date="2023-03" db="EMBL/GenBank/DDBJ databases">
        <title>Complete genome sequence of Tepidibacter sp. SWIR-1, isolated from a deep-sea hydrothermal vent.</title>
        <authorList>
            <person name="Li X."/>
        </authorList>
    </citation>
    <scope>NUCLEOTIDE SEQUENCE [LARGE SCALE GENOMIC DNA]</scope>
    <source>
        <strain evidence="17 18">SWIR-1</strain>
    </source>
</reference>
<evidence type="ECO:0000313" key="17">
    <source>
        <dbReference type="EMBL" id="WFD09624.1"/>
    </source>
</evidence>
<keyword evidence="7 14" id="KW-0812">Transmembrane</keyword>
<keyword evidence="5" id="KW-0597">Phosphoprotein</keyword>
<dbReference type="Proteomes" id="UP001222800">
    <property type="component" value="Chromosome"/>
</dbReference>
<dbReference type="CDD" id="cd00082">
    <property type="entry name" value="HisKA"/>
    <property type="match status" value="1"/>
</dbReference>
<keyword evidence="4" id="KW-1003">Cell membrane</keyword>
<accession>A0ABY8E9R3</accession>
<comment type="subcellular location">
    <subcellularLocation>
        <location evidence="2">Cell membrane</location>
        <topology evidence="2">Multi-pass membrane protein</topology>
    </subcellularLocation>
</comment>
<dbReference type="InterPro" id="IPR003660">
    <property type="entry name" value="HAMP_dom"/>
</dbReference>
<dbReference type="Pfam" id="PF00672">
    <property type="entry name" value="HAMP"/>
    <property type="match status" value="1"/>
</dbReference>
<dbReference type="InterPro" id="IPR036890">
    <property type="entry name" value="HATPase_C_sf"/>
</dbReference>
<feature type="domain" description="HAMP" evidence="16">
    <location>
        <begin position="177"/>
        <end position="230"/>
    </location>
</feature>
<dbReference type="RefSeq" id="WP_277731554.1">
    <property type="nucleotide sequence ID" value="NZ_CP120733.1"/>
</dbReference>
<evidence type="ECO:0000256" key="11">
    <source>
        <dbReference type="ARBA" id="ARBA00022989"/>
    </source>
</evidence>
<keyword evidence="10" id="KW-0067">ATP-binding</keyword>
<evidence type="ECO:0000259" key="16">
    <source>
        <dbReference type="PROSITE" id="PS50885"/>
    </source>
</evidence>
<dbReference type="SUPFAM" id="SSF158472">
    <property type="entry name" value="HAMP domain-like"/>
    <property type="match status" value="1"/>
</dbReference>
<dbReference type="Pfam" id="PF00512">
    <property type="entry name" value="HisKA"/>
    <property type="match status" value="1"/>
</dbReference>
<evidence type="ECO:0000256" key="14">
    <source>
        <dbReference type="SAM" id="Phobius"/>
    </source>
</evidence>
<evidence type="ECO:0000256" key="2">
    <source>
        <dbReference type="ARBA" id="ARBA00004651"/>
    </source>
</evidence>
<feature type="transmembrane region" description="Helical" evidence="14">
    <location>
        <begin position="157"/>
        <end position="175"/>
    </location>
</feature>
<dbReference type="SUPFAM" id="SSF47384">
    <property type="entry name" value="Homodimeric domain of signal transducing histidine kinase"/>
    <property type="match status" value="1"/>
</dbReference>
<dbReference type="SMART" id="SM00388">
    <property type="entry name" value="HisKA"/>
    <property type="match status" value="1"/>
</dbReference>
<evidence type="ECO:0000313" key="18">
    <source>
        <dbReference type="Proteomes" id="UP001222800"/>
    </source>
</evidence>
<evidence type="ECO:0000256" key="10">
    <source>
        <dbReference type="ARBA" id="ARBA00022840"/>
    </source>
</evidence>
<keyword evidence="6" id="KW-0808">Transferase</keyword>
<organism evidence="17 18">
    <name type="scientific">Tepidibacter hydrothermalis</name>
    <dbReference type="NCBI Taxonomy" id="3036126"/>
    <lineage>
        <taxon>Bacteria</taxon>
        <taxon>Bacillati</taxon>
        <taxon>Bacillota</taxon>
        <taxon>Clostridia</taxon>
        <taxon>Peptostreptococcales</taxon>
        <taxon>Peptostreptococcaceae</taxon>
        <taxon>Tepidibacter</taxon>
    </lineage>
</organism>
<sequence>MRLKMSKVNIFKNKRISVKLTLIYAIILSLILIVISTITTWMVEHILWQKAEEEMKKTYDSVEVYIKNKNPIDNNLFKSIYIGDTYLRISNKDKVILENKRDNEFNKKENEELYNLEELPVVYMNKDIEVEGNVYSILLERYLEDEEEFLEVLDDNLYFMNIIGIIVAVISGFYLSKKILLPIKKITNTAKDISINDLSMRIEVGEVDDELNELARMLNDMIARLEESFVRQKQFTSDVSHELRTPISVIQGYVNLLDRWGKNDKEVLDESIQSIKTETESMKVLLEQLLFLSRADNDNYVLNNEKFWLNELIDNVVKETRLMHRNHNIEYIMNEKVLMYADKNSIKQVLRIIIDNSIKFTESGGFITIKSQKLINYVKINIVDTGIGIPNEDIPYIFDRFYRSDKSRTKSTGGTGLGLAIAKGIVDVNKGMIWAESEVGKGTTISIKVPIKGI</sequence>
<dbReference type="Gene3D" id="1.10.287.130">
    <property type="match status" value="1"/>
</dbReference>
<dbReference type="PANTHER" id="PTHR45528:SF1">
    <property type="entry name" value="SENSOR HISTIDINE KINASE CPXA"/>
    <property type="match status" value="1"/>
</dbReference>